<evidence type="ECO:0000256" key="3">
    <source>
        <dbReference type="ARBA" id="ARBA00022552"/>
    </source>
</evidence>
<protein>
    <recommendedName>
        <fullName evidence="7">U3 small nucleolar RNA-associated protein 6 N-terminal domain-containing protein</fullName>
    </recommendedName>
</protein>
<dbReference type="PANTHER" id="PTHR23271">
    <property type="entry name" value="HEPATOCELLULAR CARCINOMA-ASSOCIATED ANTIGEN 66"/>
    <property type="match status" value="1"/>
</dbReference>
<evidence type="ECO:0000313" key="9">
    <source>
        <dbReference type="Proteomes" id="UP000236290"/>
    </source>
</evidence>
<feature type="compositionally biased region" description="Acidic residues" evidence="6">
    <location>
        <begin position="236"/>
        <end position="253"/>
    </location>
</feature>
<keyword evidence="4" id="KW-0677">Repeat</keyword>
<evidence type="ECO:0000256" key="1">
    <source>
        <dbReference type="ARBA" id="ARBA00004604"/>
    </source>
</evidence>
<organism evidence="8 9">
    <name type="scientific">Trichoderma harzianum</name>
    <name type="common">Hypocrea lixii</name>
    <dbReference type="NCBI Taxonomy" id="5544"/>
    <lineage>
        <taxon>Eukaryota</taxon>
        <taxon>Fungi</taxon>
        <taxon>Dikarya</taxon>
        <taxon>Ascomycota</taxon>
        <taxon>Pezizomycotina</taxon>
        <taxon>Sordariomycetes</taxon>
        <taxon>Hypocreomycetidae</taxon>
        <taxon>Hypocreales</taxon>
        <taxon>Hypocreaceae</taxon>
        <taxon>Trichoderma</taxon>
    </lineage>
</organism>
<proteinExistence type="inferred from homology"/>
<dbReference type="GO" id="GO:0034388">
    <property type="term" value="C:Pwp2p-containing subcomplex of 90S preribosome"/>
    <property type="evidence" value="ECO:0007669"/>
    <property type="project" value="TreeGrafter"/>
</dbReference>
<comment type="similarity">
    <text evidence="2">Belongs to the UTP6 family.</text>
</comment>
<dbReference type="InterPro" id="IPR003107">
    <property type="entry name" value="HAT"/>
</dbReference>
<evidence type="ECO:0000256" key="2">
    <source>
        <dbReference type="ARBA" id="ARBA00010734"/>
    </source>
</evidence>
<comment type="caution">
    <text evidence="8">The sequence shown here is derived from an EMBL/GenBank/DDBJ whole genome shotgun (WGS) entry which is preliminary data.</text>
</comment>
<keyword evidence="5" id="KW-0539">Nucleus</keyword>
<comment type="subcellular location">
    <subcellularLocation>
        <location evidence="1">Nucleus</location>
        <location evidence="1">Nucleolus</location>
    </subcellularLocation>
</comment>
<accession>A0A2K0UFW6</accession>
<dbReference type="InterPro" id="IPR011990">
    <property type="entry name" value="TPR-like_helical_dom_sf"/>
</dbReference>
<dbReference type="PANTHER" id="PTHR23271:SF1">
    <property type="entry name" value="U3 SMALL NUCLEOLAR RNA-ASSOCIATED PROTEIN 6 HOMOLOG"/>
    <property type="match status" value="1"/>
</dbReference>
<name>A0A2K0UFW6_TRIHA</name>
<evidence type="ECO:0000313" key="8">
    <source>
        <dbReference type="EMBL" id="PNP56681.1"/>
    </source>
</evidence>
<dbReference type="GO" id="GO:0030515">
    <property type="term" value="F:snoRNA binding"/>
    <property type="evidence" value="ECO:0007669"/>
    <property type="project" value="InterPro"/>
</dbReference>
<dbReference type="InterPro" id="IPR013949">
    <property type="entry name" value="Utp6"/>
</dbReference>
<evidence type="ECO:0000256" key="5">
    <source>
        <dbReference type="ARBA" id="ARBA00023242"/>
    </source>
</evidence>
<dbReference type="SMART" id="SM00386">
    <property type="entry name" value="HAT"/>
    <property type="match status" value="4"/>
</dbReference>
<evidence type="ECO:0000256" key="4">
    <source>
        <dbReference type="ARBA" id="ARBA00022737"/>
    </source>
</evidence>
<dbReference type="GO" id="GO:0000462">
    <property type="term" value="P:maturation of SSU-rRNA from tricistronic rRNA transcript (SSU-rRNA, 5.8S rRNA, LSU-rRNA)"/>
    <property type="evidence" value="ECO:0007669"/>
    <property type="project" value="InterPro"/>
</dbReference>
<keyword evidence="3" id="KW-0698">rRNA processing</keyword>
<reference evidence="8 9" key="1">
    <citation type="submission" date="2017-02" db="EMBL/GenBank/DDBJ databases">
        <title>Genomes of Trichoderma spp. with biocontrol activity.</title>
        <authorList>
            <person name="Gardiner D."/>
            <person name="Kazan K."/>
            <person name="Vos C."/>
            <person name="Harvey P."/>
        </authorList>
    </citation>
    <scope>NUCLEOTIDE SEQUENCE [LARGE SCALE GENOMIC DNA]</scope>
    <source>
        <strain evidence="8 9">Tr1</strain>
    </source>
</reference>
<dbReference type="Pfam" id="PF08640">
    <property type="entry name" value="U3_assoc_6"/>
    <property type="match status" value="1"/>
</dbReference>
<sequence>MAGVADKARFYLERSVPQLREWEEKSIFSKVGVVPLKVFSRETGCECWTNATNQDEIRSIVQKRNDFEHRVLSPGNTPSEWSSYAQWEQSVESLRSKRCQRLKLRNLNSAHAGQTRVLSIYDRSVAKHPACGALWREYLAYMAKVKAAKRWRKTMTRALRMMPKDPEMWVVAANRFASDGDMAAARNCFMRGCRFCSSDCTLWLEYARCEMKWLERMEKKKSKGEKVVAPRPANEDDDLLLLGDSDDEDEENDLSLPEPSKAQGTVIDKETTQELRSNPAMDGAIPMAIFDISRRQPFFKAEVAEQFYFMFASFSKLSVQPRISQHALDALDEQFPNDPSTCNCHIRQPLLGVSPYTAEFPRSLGVVLQRLGSYLETTTNKAVLEKKTIAWIDEYLQLEDLDQALRTVLEHTKEKLGGEEAAA</sequence>
<dbReference type="AlphaFoldDB" id="A0A2K0UFW6"/>
<dbReference type="Pfam" id="PF23240">
    <property type="entry name" value="HAT_PRP39_N"/>
    <property type="match status" value="1"/>
</dbReference>
<dbReference type="OrthoDB" id="28112at2759"/>
<dbReference type="GO" id="GO:0032040">
    <property type="term" value="C:small-subunit processome"/>
    <property type="evidence" value="ECO:0007669"/>
    <property type="project" value="TreeGrafter"/>
</dbReference>
<dbReference type="InterPro" id="IPR055347">
    <property type="entry name" value="UTP6_N"/>
</dbReference>
<dbReference type="EMBL" id="MTYI01000044">
    <property type="protein sequence ID" value="PNP56681.1"/>
    <property type="molecule type" value="Genomic_DNA"/>
</dbReference>
<evidence type="ECO:0000256" key="6">
    <source>
        <dbReference type="SAM" id="MobiDB-lite"/>
    </source>
</evidence>
<evidence type="ECO:0000259" key="7">
    <source>
        <dbReference type="Pfam" id="PF08640"/>
    </source>
</evidence>
<gene>
    <name evidence="8" type="ORF">THARTR1_03377</name>
</gene>
<dbReference type="Gene3D" id="1.25.40.10">
    <property type="entry name" value="Tetratricopeptide repeat domain"/>
    <property type="match status" value="1"/>
</dbReference>
<dbReference type="SUPFAM" id="SSF48452">
    <property type="entry name" value="TPR-like"/>
    <property type="match status" value="1"/>
</dbReference>
<dbReference type="Proteomes" id="UP000236290">
    <property type="component" value="Unassembled WGS sequence"/>
</dbReference>
<feature type="domain" description="U3 small nucleolar RNA-associated protein 6 N-terminal" evidence="7">
    <location>
        <begin position="53"/>
        <end position="111"/>
    </location>
</feature>
<feature type="region of interest" description="Disordered" evidence="6">
    <location>
        <begin position="236"/>
        <end position="277"/>
    </location>
</feature>